<dbReference type="OMA" id="IWIVEGR"/>
<dbReference type="PANTHER" id="PTHR10622">
    <property type="entry name" value="HET DOMAIN-CONTAINING PROTEIN"/>
    <property type="match status" value="1"/>
</dbReference>
<dbReference type="Proteomes" id="UP000009058">
    <property type="component" value="Chromosome 6"/>
</dbReference>
<dbReference type="VEuPathDB" id="FungiDB:MGG_12213"/>
<dbReference type="AlphaFoldDB" id="G4NGF8"/>
<dbReference type="HOGENOM" id="CLU_404917_0_0_1"/>
<dbReference type="InterPro" id="IPR058525">
    <property type="entry name" value="DUF8212"/>
</dbReference>
<dbReference type="KEGG" id="mgr:MGG_12213"/>
<sequence length="693" mass="76014">MRLLNVRTGDITPFPSSLRPPPYAALSHLHGPEEISFQQWATLPRATLKARAAYFKIKRARVQAISDGLEWVFVDSVCVDGSSPAEASEAVNEAWAVFAGAATCYAHLDDIAQPVLGASLESALRTSRWFGRGWTLMELVASRDVVFYSTGWEVLGTRRGLAGVISTLTGIDEAVLAGKDEVGTVSVSRKMSWAAGRRTTRAEDAAYCLLGLFGVNMPLMYGEGRTCAFRRLQEEILRAHPLDHTLFAWGERIVRERVDRLPQEALLDGTETLKWRDDRQLLPLLADSPDQFAGSADLVPMTVAAEMFYYGNDVDASSEGKANTDAVLPSVSGRGVLIETPTTDPDAVLYPWRGHRISQLRWGKLVVLFCHRRDDPYEQFAVALTPTGPASYARAPELLVGNFTQHIWQRTSSIRMLVRPDPGVPSLAHGDLVLRRWVVGNNEELLSGAFPCVPSHHFSSNEGILRVNGSASGKLLWSMSALSETETLATFITRRPSTGPTALGPTAITFYPLSSQIASETCDADGTIWLPHPGSESGTLALAEEATIDKAVCTHVFKTPSDTWISPGVGNMLPLITVRVDRIWIVEGRVAIDVVDVVAPYPVGSPFKGTLPRETFTAIRIMMWSHTFTLTRVIGYIYTDAFLPSTDAVKANNLARAHHRGTNNPHSTGMEESLHRDSAWCKRRTNDPRGNAI</sequence>
<evidence type="ECO:0000313" key="4">
    <source>
        <dbReference type="Proteomes" id="UP000009058"/>
    </source>
</evidence>
<feature type="compositionally biased region" description="Basic and acidic residues" evidence="1">
    <location>
        <begin position="672"/>
        <end position="687"/>
    </location>
</feature>
<dbReference type="PANTHER" id="PTHR10622:SF10">
    <property type="entry name" value="HET DOMAIN-CONTAINING PROTEIN"/>
    <property type="match status" value="1"/>
</dbReference>
<name>G4NGF8_PYRO7</name>
<dbReference type="OrthoDB" id="674604at2759"/>
<proteinExistence type="predicted"/>
<accession>G4NGF8</accession>
<reference evidence="3 4" key="1">
    <citation type="journal article" date="2005" name="Nature">
        <title>The genome sequence of the rice blast fungus Magnaporthe grisea.</title>
        <authorList>
            <person name="Dean R.A."/>
            <person name="Talbot N.J."/>
            <person name="Ebbole D.J."/>
            <person name="Farman M.L."/>
            <person name="Mitchell T.K."/>
            <person name="Orbach M.J."/>
            <person name="Thon M."/>
            <person name="Kulkarni R."/>
            <person name="Xu J.R."/>
            <person name="Pan H."/>
            <person name="Read N.D."/>
            <person name="Lee Y.H."/>
            <person name="Carbone I."/>
            <person name="Brown D."/>
            <person name="Oh Y.Y."/>
            <person name="Donofrio N."/>
            <person name="Jeong J.S."/>
            <person name="Soanes D.M."/>
            <person name="Djonovic S."/>
            <person name="Kolomiets E."/>
            <person name="Rehmeyer C."/>
            <person name="Li W."/>
            <person name="Harding M."/>
            <person name="Kim S."/>
            <person name="Lebrun M.H."/>
            <person name="Bohnert H."/>
            <person name="Coughlan S."/>
            <person name="Butler J."/>
            <person name="Calvo S."/>
            <person name="Ma L.J."/>
            <person name="Nicol R."/>
            <person name="Purcell S."/>
            <person name="Nusbaum C."/>
            <person name="Galagan J.E."/>
            <person name="Birren B.W."/>
        </authorList>
    </citation>
    <scope>NUCLEOTIDE SEQUENCE [LARGE SCALE GENOMIC DNA]</scope>
    <source>
        <strain evidence="4">70-15 / ATCC MYA-4617 / FGSC 8958</strain>
    </source>
</reference>
<dbReference type="eggNOG" id="ENOG502RX1Y">
    <property type="taxonomic scope" value="Eukaryota"/>
</dbReference>
<evidence type="ECO:0000256" key="1">
    <source>
        <dbReference type="SAM" id="MobiDB-lite"/>
    </source>
</evidence>
<dbReference type="STRING" id="242507.G4NGF8"/>
<evidence type="ECO:0000313" key="3">
    <source>
        <dbReference type="EMBL" id="EHA47115.1"/>
    </source>
</evidence>
<dbReference type="GeneID" id="5049958"/>
<dbReference type="EMBL" id="CM001236">
    <property type="protein sequence ID" value="EHA47115.1"/>
    <property type="molecule type" value="Genomic_DNA"/>
</dbReference>
<keyword evidence="4" id="KW-1185">Reference proteome</keyword>
<reference key="2">
    <citation type="submission" date="2011-05" db="EMBL/GenBank/DDBJ databases">
        <title>The Genome Sequence of Magnaporthe oryzae 70-15.</title>
        <authorList>
            <consortium name="The Broad Institute Genome Sequencing Platform"/>
            <person name="Ma L.-J."/>
            <person name="Dead R."/>
            <person name="Young S.K."/>
            <person name="Zeng Q."/>
            <person name="Gargeya S."/>
            <person name="Fitzgerald M."/>
            <person name="Haas B."/>
            <person name="Abouelleil A."/>
            <person name="Alvarado L."/>
            <person name="Arachchi H.M."/>
            <person name="Berlin A."/>
            <person name="Brown A."/>
            <person name="Chapman S.B."/>
            <person name="Chen Z."/>
            <person name="Dunbar C."/>
            <person name="Freedman E."/>
            <person name="Gearin G."/>
            <person name="Gellesch M."/>
            <person name="Goldberg J."/>
            <person name="Griggs A."/>
            <person name="Gujja S."/>
            <person name="Heiman D."/>
            <person name="Howarth C."/>
            <person name="Larson L."/>
            <person name="Lui A."/>
            <person name="MacDonald P.J.P."/>
            <person name="Mehta T."/>
            <person name="Montmayeur A."/>
            <person name="Murphy C."/>
            <person name="Neiman D."/>
            <person name="Pearson M."/>
            <person name="Priest M."/>
            <person name="Roberts A."/>
            <person name="Saif S."/>
            <person name="Shea T."/>
            <person name="Shenoy N."/>
            <person name="Sisk P."/>
            <person name="Stolte C."/>
            <person name="Sykes S."/>
            <person name="Yandava C."/>
            <person name="Wortman J."/>
            <person name="Nusbaum C."/>
            <person name="Birren B."/>
        </authorList>
    </citation>
    <scope>NUCLEOTIDE SEQUENCE</scope>
    <source>
        <strain>70-15</strain>
    </source>
</reference>
<gene>
    <name evidence="3" type="ORF">MGG_12213</name>
</gene>
<dbReference type="Pfam" id="PF26640">
    <property type="entry name" value="DUF8212"/>
    <property type="match status" value="1"/>
</dbReference>
<dbReference type="InParanoid" id="G4NGF8"/>
<evidence type="ECO:0000259" key="2">
    <source>
        <dbReference type="Pfam" id="PF26640"/>
    </source>
</evidence>
<organism evidence="3 4">
    <name type="scientific">Pyricularia oryzae (strain 70-15 / ATCC MYA-4617 / FGSC 8958)</name>
    <name type="common">Rice blast fungus</name>
    <name type="synonym">Magnaporthe oryzae</name>
    <dbReference type="NCBI Taxonomy" id="242507"/>
    <lineage>
        <taxon>Eukaryota</taxon>
        <taxon>Fungi</taxon>
        <taxon>Dikarya</taxon>
        <taxon>Ascomycota</taxon>
        <taxon>Pezizomycotina</taxon>
        <taxon>Sordariomycetes</taxon>
        <taxon>Sordariomycetidae</taxon>
        <taxon>Magnaporthales</taxon>
        <taxon>Pyriculariaceae</taxon>
        <taxon>Pyricularia</taxon>
    </lineage>
</organism>
<dbReference type="RefSeq" id="XP_003719482.1">
    <property type="nucleotide sequence ID" value="XM_003719434.1"/>
</dbReference>
<feature type="region of interest" description="Disordered" evidence="1">
    <location>
        <begin position="657"/>
        <end position="693"/>
    </location>
</feature>
<feature type="domain" description="DUF8212" evidence="2">
    <location>
        <begin position="228"/>
        <end position="298"/>
    </location>
</feature>
<protein>
    <submittedName>
        <fullName evidence="3">HET domain-containing protein</fullName>
    </submittedName>
</protein>